<accession>A0A1N5U5Q5</accession>
<name>A0A1N5U5Q5_9ACTN</name>
<organism evidence="1 2">
    <name type="scientific">Micromonospora cremea</name>
    <dbReference type="NCBI Taxonomy" id="709881"/>
    <lineage>
        <taxon>Bacteria</taxon>
        <taxon>Bacillati</taxon>
        <taxon>Actinomycetota</taxon>
        <taxon>Actinomycetes</taxon>
        <taxon>Micromonosporales</taxon>
        <taxon>Micromonosporaceae</taxon>
        <taxon>Micromonospora</taxon>
    </lineage>
</organism>
<dbReference type="EMBL" id="FSQT01000001">
    <property type="protein sequence ID" value="SIM55558.1"/>
    <property type="molecule type" value="Genomic_DNA"/>
</dbReference>
<dbReference type="Proteomes" id="UP000185124">
    <property type="component" value="Unassembled WGS sequence"/>
</dbReference>
<dbReference type="OrthoDB" id="3382315at2"/>
<evidence type="ECO:0000313" key="2">
    <source>
        <dbReference type="Proteomes" id="UP000185124"/>
    </source>
</evidence>
<sequence>MDRVEGRCWLDWWANSSTLLVSIEVAVVITAADAGWEARGHLVSDRNEDRDAFAFLCDLDPVFTLRFEDESAVAVTVHAADGHRRFSLIEYTGPVHRSVENCIAL</sequence>
<protein>
    <submittedName>
        <fullName evidence="1">Uncharacterized protein</fullName>
    </submittedName>
</protein>
<evidence type="ECO:0000313" key="1">
    <source>
        <dbReference type="EMBL" id="SIM55558.1"/>
    </source>
</evidence>
<proteinExistence type="predicted"/>
<gene>
    <name evidence="1" type="ORF">SAMN04489832_0599</name>
</gene>
<dbReference type="AlphaFoldDB" id="A0A1N5U5Q5"/>
<dbReference type="RefSeq" id="WP_074308518.1">
    <property type="nucleotide sequence ID" value="NZ_FSQT01000001.1"/>
</dbReference>
<keyword evidence="2" id="KW-1185">Reference proteome</keyword>
<reference evidence="2" key="1">
    <citation type="submission" date="2016-12" db="EMBL/GenBank/DDBJ databases">
        <authorList>
            <person name="Varghese N."/>
            <person name="Submissions S."/>
        </authorList>
    </citation>
    <scope>NUCLEOTIDE SEQUENCE [LARGE SCALE GENOMIC DNA]</scope>
    <source>
        <strain evidence="2">DSM 45599</strain>
    </source>
</reference>